<dbReference type="InterPro" id="IPR003697">
    <property type="entry name" value="Maf-like"/>
</dbReference>
<feature type="site" description="Important for substrate specificity" evidence="3">
    <location>
        <position position="66"/>
    </location>
</feature>
<comment type="cofactor">
    <cofactor evidence="1 3">
        <name>a divalent metal cation</name>
        <dbReference type="ChEBI" id="CHEBI:60240"/>
    </cofactor>
</comment>
<evidence type="ECO:0000256" key="1">
    <source>
        <dbReference type="ARBA" id="ARBA00001968"/>
    </source>
</evidence>
<comment type="caution">
    <text evidence="4">The sequence shown here is derived from an EMBL/GenBank/DDBJ whole genome shotgun (WGS) entry which is preliminary data.</text>
</comment>
<reference evidence="4 5" key="1">
    <citation type="submission" date="2023-07" db="EMBL/GenBank/DDBJ databases">
        <title>Genomic Encyclopedia of Type Strains, Phase IV (KMG-IV): sequencing the most valuable type-strain genomes for metagenomic binning, comparative biology and taxonomic classification.</title>
        <authorList>
            <person name="Goeker M."/>
        </authorList>
    </citation>
    <scope>NUCLEOTIDE SEQUENCE [LARGE SCALE GENOMIC DNA]</scope>
    <source>
        <strain evidence="4 5">DSM 16980</strain>
    </source>
</reference>
<comment type="catalytic activity">
    <reaction evidence="3">
        <text>UTP + H2O = UMP + diphosphate + H(+)</text>
        <dbReference type="Rhea" id="RHEA:29395"/>
        <dbReference type="ChEBI" id="CHEBI:15377"/>
        <dbReference type="ChEBI" id="CHEBI:15378"/>
        <dbReference type="ChEBI" id="CHEBI:33019"/>
        <dbReference type="ChEBI" id="CHEBI:46398"/>
        <dbReference type="ChEBI" id="CHEBI:57865"/>
        <dbReference type="EC" id="3.6.1.9"/>
    </reaction>
</comment>
<evidence type="ECO:0000313" key="4">
    <source>
        <dbReference type="EMBL" id="MDQ0204828.1"/>
    </source>
</evidence>
<keyword evidence="3" id="KW-0963">Cytoplasm</keyword>
<keyword evidence="2 3" id="KW-0378">Hydrolase</keyword>
<proteinExistence type="inferred from homology"/>
<evidence type="ECO:0000313" key="5">
    <source>
        <dbReference type="Proteomes" id="UP001239167"/>
    </source>
</evidence>
<feature type="site" description="Important for substrate specificity" evidence="3">
    <location>
        <position position="10"/>
    </location>
</feature>
<dbReference type="EC" id="3.6.1.9" evidence="3"/>
<name>A0ABT9YAG1_9FIRM</name>
<comment type="similarity">
    <text evidence="3">Belongs to the Maf family. YhdE subfamily.</text>
</comment>
<dbReference type="RefSeq" id="WP_196605123.1">
    <property type="nucleotide sequence ID" value="NZ_CP116940.1"/>
</dbReference>
<feature type="active site" description="Proton acceptor" evidence="3">
    <location>
        <position position="65"/>
    </location>
</feature>
<sequence>MIILASASPRRRELLTQIGCEFIFEPSETEEVKTGSPKKLVCENALLKAGQIAATHKDMWVIGADTVVAIGEEVYGKPADEADAISMLRKLSGRSHQVYTGIALVYNDKYWQDFSVTEVEMAVLTEKEIERYAASGESLDKAGSYAIQGKSAVFIKKIDGSYSNVVGLPLHKLYALCKKAGCNLIEEN</sequence>
<dbReference type="EMBL" id="JAUSUE010000022">
    <property type="protein sequence ID" value="MDQ0204828.1"/>
    <property type="molecule type" value="Genomic_DNA"/>
</dbReference>
<dbReference type="Pfam" id="PF02545">
    <property type="entry name" value="Maf"/>
    <property type="match status" value="1"/>
</dbReference>
<dbReference type="InterPro" id="IPR029001">
    <property type="entry name" value="ITPase-like_fam"/>
</dbReference>
<gene>
    <name evidence="4" type="ORF">J2S01_002562</name>
</gene>
<accession>A0ABT9YAG1</accession>
<keyword evidence="3" id="KW-0546">Nucleotide metabolism</keyword>
<dbReference type="Gene3D" id="3.90.950.10">
    <property type="match status" value="1"/>
</dbReference>
<dbReference type="SUPFAM" id="SSF52972">
    <property type="entry name" value="ITPase-like"/>
    <property type="match status" value="1"/>
</dbReference>
<keyword evidence="5" id="KW-1185">Reference proteome</keyword>
<evidence type="ECO:0000256" key="2">
    <source>
        <dbReference type="ARBA" id="ARBA00022801"/>
    </source>
</evidence>
<dbReference type="NCBIfam" id="TIGR00172">
    <property type="entry name" value="maf"/>
    <property type="match status" value="1"/>
</dbReference>
<comment type="function">
    <text evidence="3">Nucleoside triphosphate pyrophosphatase that hydrolyzes dTTP and UTP. May have a dual role in cell division arrest and in preventing the incorporation of modified nucleotides into cellular nucleic acids.</text>
</comment>
<comment type="caution">
    <text evidence="3">Lacks conserved residue(s) required for the propagation of feature annotation.</text>
</comment>
<dbReference type="Proteomes" id="UP001239167">
    <property type="component" value="Unassembled WGS sequence"/>
</dbReference>
<dbReference type="PANTHER" id="PTHR43213:SF5">
    <property type="entry name" value="BIFUNCTIONAL DTTP_UTP PYROPHOSPHATASE_METHYLTRANSFERASE PROTEIN-RELATED"/>
    <property type="match status" value="1"/>
</dbReference>
<protein>
    <recommendedName>
        <fullName evidence="3">dTTP/UTP pyrophosphatase</fullName>
        <shortName evidence="3">dTTPase/UTPase</shortName>
        <ecNumber evidence="3">3.6.1.9</ecNumber>
    </recommendedName>
    <alternativeName>
        <fullName evidence="3">Nucleoside triphosphate pyrophosphatase</fullName>
    </alternativeName>
    <alternativeName>
        <fullName evidence="3">Nucleotide pyrophosphatase</fullName>
        <shortName evidence="3">Nucleotide PPase</shortName>
    </alternativeName>
</protein>
<dbReference type="HAMAP" id="MF_00528">
    <property type="entry name" value="Maf"/>
    <property type="match status" value="1"/>
</dbReference>
<organism evidence="4 5">
    <name type="scientific">Pectinatus haikarae</name>
    <dbReference type="NCBI Taxonomy" id="349096"/>
    <lineage>
        <taxon>Bacteria</taxon>
        <taxon>Bacillati</taxon>
        <taxon>Bacillota</taxon>
        <taxon>Negativicutes</taxon>
        <taxon>Selenomonadales</taxon>
        <taxon>Selenomonadaceae</taxon>
        <taxon>Pectinatus</taxon>
    </lineage>
</organism>
<feature type="site" description="Important for substrate specificity" evidence="3">
    <location>
        <position position="148"/>
    </location>
</feature>
<dbReference type="PIRSF" id="PIRSF006305">
    <property type="entry name" value="Maf"/>
    <property type="match status" value="1"/>
</dbReference>
<dbReference type="PANTHER" id="PTHR43213">
    <property type="entry name" value="BIFUNCTIONAL DTTP/UTP PYROPHOSPHATASE/METHYLTRANSFERASE PROTEIN-RELATED"/>
    <property type="match status" value="1"/>
</dbReference>
<comment type="catalytic activity">
    <reaction evidence="3">
        <text>dTTP + H2O = dTMP + diphosphate + H(+)</text>
        <dbReference type="Rhea" id="RHEA:28534"/>
        <dbReference type="ChEBI" id="CHEBI:15377"/>
        <dbReference type="ChEBI" id="CHEBI:15378"/>
        <dbReference type="ChEBI" id="CHEBI:33019"/>
        <dbReference type="ChEBI" id="CHEBI:37568"/>
        <dbReference type="ChEBI" id="CHEBI:63528"/>
        <dbReference type="EC" id="3.6.1.9"/>
    </reaction>
</comment>
<evidence type="ECO:0000256" key="3">
    <source>
        <dbReference type="HAMAP-Rule" id="MF_00528"/>
    </source>
</evidence>
<dbReference type="CDD" id="cd00555">
    <property type="entry name" value="Maf"/>
    <property type="match status" value="1"/>
</dbReference>
<comment type="subcellular location">
    <subcellularLocation>
        <location evidence="3">Cytoplasm</location>
    </subcellularLocation>
</comment>